<dbReference type="GO" id="GO:0008761">
    <property type="term" value="F:UDP-N-acetylglucosamine 2-epimerase activity"/>
    <property type="evidence" value="ECO:0007669"/>
    <property type="project" value="UniProtKB-EC"/>
</dbReference>
<dbReference type="Pfam" id="PF02350">
    <property type="entry name" value="Epimerase_2"/>
    <property type="match status" value="1"/>
</dbReference>
<dbReference type="InterPro" id="IPR029767">
    <property type="entry name" value="WecB-like"/>
</dbReference>
<keyword evidence="8" id="KW-1185">Reference proteome</keyword>
<dbReference type="SUPFAM" id="SSF53756">
    <property type="entry name" value="UDP-Glycosyltransferase/glycogen phosphorylase"/>
    <property type="match status" value="1"/>
</dbReference>
<dbReference type="EC" id="5.1.3.14" evidence="4"/>
<keyword evidence="1 5" id="KW-0413">Isomerase</keyword>
<organism evidence="7 8">
    <name type="scientific">Novilysobacter selenitireducens</name>
    <dbReference type="NCBI Taxonomy" id="2872639"/>
    <lineage>
        <taxon>Bacteria</taxon>
        <taxon>Pseudomonadati</taxon>
        <taxon>Pseudomonadota</taxon>
        <taxon>Gammaproteobacteria</taxon>
        <taxon>Lysobacterales</taxon>
        <taxon>Lysobacteraceae</taxon>
        <taxon>Novilysobacter</taxon>
    </lineage>
</organism>
<name>A0ABS7T3E5_9GAMM</name>
<evidence type="ECO:0000313" key="8">
    <source>
        <dbReference type="Proteomes" id="UP001430954"/>
    </source>
</evidence>
<accession>A0ABS7T3E5</accession>
<evidence type="ECO:0000259" key="6">
    <source>
        <dbReference type="Pfam" id="PF02350"/>
    </source>
</evidence>
<gene>
    <name evidence="7" type="primary">wecB</name>
    <name evidence="7" type="ORF">K6753_02480</name>
</gene>
<evidence type="ECO:0000256" key="3">
    <source>
        <dbReference type="ARBA" id="ARBA00038209"/>
    </source>
</evidence>
<evidence type="ECO:0000256" key="5">
    <source>
        <dbReference type="RuleBase" id="RU003513"/>
    </source>
</evidence>
<dbReference type="Proteomes" id="UP001430954">
    <property type="component" value="Unassembled WGS sequence"/>
</dbReference>
<evidence type="ECO:0000313" key="7">
    <source>
        <dbReference type="EMBL" id="MBZ4038403.1"/>
    </source>
</evidence>
<dbReference type="Gene3D" id="3.40.50.2000">
    <property type="entry name" value="Glycogen Phosphorylase B"/>
    <property type="match status" value="2"/>
</dbReference>
<comment type="similarity">
    <text evidence="3 5">Belongs to the UDP-N-acetylglucosamine 2-epimerase family.</text>
</comment>
<dbReference type="InterPro" id="IPR003331">
    <property type="entry name" value="UDP_GlcNAc_Epimerase_2_dom"/>
</dbReference>
<evidence type="ECO:0000256" key="2">
    <source>
        <dbReference type="ARBA" id="ARBA00036080"/>
    </source>
</evidence>
<dbReference type="CDD" id="cd03786">
    <property type="entry name" value="GTB_UDP-GlcNAc_2-Epimerase"/>
    <property type="match status" value="1"/>
</dbReference>
<dbReference type="PANTHER" id="PTHR43174">
    <property type="entry name" value="UDP-N-ACETYLGLUCOSAMINE 2-EPIMERASE"/>
    <property type="match status" value="1"/>
</dbReference>
<dbReference type="PANTHER" id="PTHR43174:SF2">
    <property type="entry name" value="UDP-N-ACETYLGLUCOSAMINE 2-EPIMERASE"/>
    <property type="match status" value="1"/>
</dbReference>
<sequence>MVVFGTRPEAIKMAPIVHALRQLTSVRVQVVVTAQHRQMLDQVLELFELRPDADLDVMRHAQSLPDLTSRILQGMAPIIGRLEPDLMLVHGDTTTALASALAGFYARVPIGHVEAGLRSGDMMSPWPEEMNRRLISRLSSVHFAPTLKAKNNLIVEGIPAESIHVTGNTVIDALLRTVTLLSGDQRVEESVASNFPYLSSEKRLILVTGHRRENFGEGFTQICRAIASLASRDDVQVVYPVHLNPSVQEPVHRLLSGHDNVHLIEPQDYLPFVYLMRRADLILTDSGGVQEEAPSLGKPVLVLRENTERPEAVEAGTVLLVGAEETAIVDAAIKLLDDDVAYSRMAARHNPYGEGRSGEIIAKLVAELST</sequence>
<evidence type="ECO:0000256" key="1">
    <source>
        <dbReference type="ARBA" id="ARBA00023235"/>
    </source>
</evidence>
<proteinExistence type="inferred from homology"/>
<comment type="catalytic activity">
    <reaction evidence="2">
        <text>UDP-N-acetyl-alpha-D-glucosamine = UDP-N-acetyl-alpha-D-mannosamine</text>
        <dbReference type="Rhea" id="RHEA:17213"/>
        <dbReference type="ChEBI" id="CHEBI:57705"/>
        <dbReference type="ChEBI" id="CHEBI:68623"/>
        <dbReference type="EC" id="5.1.3.14"/>
    </reaction>
</comment>
<reference evidence="7 8" key="1">
    <citation type="submission" date="2021-09" db="EMBL/GenBank/DDBJ databases">
        <title>Lysobacter sp. 13A isolated from the river sediment.</title>
        <authorList>
            <person name="Liu H."/>
            <person name="Li S."/>
            <person name="Mao S."/>
        </authorList>
    </citation>
    <scope>NUCLEOTIDE SEQUENCE [LARGE SCALE GENOMIC DNA]</scope>
    <source>
        <strain evidence="7 8">13A</strain>
    </source>
</reference>
<comment type="caution">
    <text evidence="7">The sequence shown here is derived from an EMBL/GenBank/DDBJ whole genome shotgun (WGS) entry which is preliminary data.</text>
</comment>
<protein>
    <recommendedName>
        <fullName evidence="4">UDP-N-acetylglucosamine 2-epimerase (non-hydrolyzing)</fullName>
        <ecNumber evidence="4">5.1.3.14</ecNumber>
    </recommendedName>
</protein>
<evidence type="ECO:0000256" key="4">
    <source>
        <dbReference type="ARBA" id="ARBA00038858"/>
    </source>
</evidence>
<dbReference type="EMBL" id="JAINZW010000001">
    <property type="protein sequence ID" value="MBZ4038403.1"/>
    <property type="molecule type" value="Genomic_DNA"/>
</dbReference>
<dbReference type="NCBIfam" id="TIGR00236">
    <property type="entry name" value="wecB"/>
    <property type="match status" value="1"/>
</dbReference>
<feature type="domain" description="UDP-N-acetylglucosamine 2-epimerase" evidence="6">
    <location>
        <begin position="19"/>
        <end position="364"/>
    </location>
</feature>